<accession>A0A0M9DE50</accession>
<evidence type="ECO:0000256" key="1">
    <source>
        <dbReference type="SAM" id="Phobius"/>
    </source>
</evidence>
<dbReference type="AlphaFoldDB" id="A0A0M9DE50"/>
<proteinExistence type="predicted"/>
<dbReference type="Proteomes" id="UP000037778">
    <property type="component" value="Unassembled WGS sequence"/>
</dbReference>
<comment type="caution">
    <text evidence="2">The sequence shown here is derived from an EMBL/GenBank/DDBJ whole genome shotgun (WGS) entry which is preliminary data.</text>
</comment>
<feature type="transmembrane region" description="Helical" evidence="1">
    <location>
        <begin position="31"/>
        <end position="54"/>
    </location>
</feature>
<sequence length="106" mass="11976">MQKTTKGVLTAISLLMTAYMLIITIKDISDLYVTDFSLTLLWLITILTFVEIILFFWKNNWMITAIIGIIIFILGIILVANGTLGFTIILINLIISVLLSVYSLYN</sequence>
<dbReference type="PATRIC" id="fig|148814.8.peg.24"/>
<keyword evidence="3" id="KW-1185">Reference proteome</keyword>
<evidence type="ECO:0000313" key="2">
    <source>
        <dbReference type="EMBL" id="KOY77654.1"/>
    </source>
</evidence>
<feature type="transmembrane region" description="Helical" evidence="1">
    <location>
        <begin position="86"/>
        <end position="105"/>
    </location>
</feature>
<dbReference type="EMBL" id="JXCY01000001">
    <property type="protein sequence ID" value="KOY77654.1"/>
    <property type="molecule type" value="Genomic_DNA"/>
</dbReference>
<gene>
    <name evidence="2" type="ORF">RZ71_04870</name>
</gene>
<keyword evidence="1" id="KW-0812">Transmembrane</keyword>
<organism evidence="2 3">
    <name type="scientific">Apilactobacillus kunkeei</name>
    <dbReference type="NCBI Taxonomy" id="148814"/>
    <lineage>
        <taxon>Bacteria</taxon>
        <taxon>Bacillati</taxon>
        <taxon>Bacillota</taxon>
        <taxon>Bacilli</taxon>
        <taxon>Lactobacillales</taxon>
        <taxon>Lactobacillaceae</taxon>
        <taxon>Apilactobacillus</taxon>
    </lineage>
</organism>
<feature type="transmembrane region" description="Helical" evidence="1">
    <location>
        <begin position="61"/>
        <end position="80"/>
    </location>
</feature>
<protein>
    <submittedName>
        <fullName evidence="2">Uncharacterized protein</fullName>
    </submittedName>
</protein>
<name>A0A0M9DE50_9LACO</name>
<dbReference type="RefSeq" id="WP_053791257.1">
    <property type="nucleotide sequence ID" value="NZ_JXCY01000001.1"/>
</dbReference>
<feature type="transmembrane region" description="Helical" evidence="1">
    <location>
        <begin position="7"/>
        <end position="25"/>
    </location>
</feature>
<reference evidence="2 3" key="1">
    <citation type="journal article" date="2015" name="Genome Biol. Evol.">
        <title>Functionally Structured Genomes in Lactobacillus kunkeei Colonizing the Honey Crop and Food Products of Honeybees and Stingless Bees.</title>
        <authorList>
            <person name="Tamarit D."/>
            <person name="Ellegaard K.M."/>
            <person name="Wikander J."/>
            <person name="Olofsson T."/>
            <person name="Vasquez A."/>
            <person name="Andersson S.G."/>
        </authorList>
    </citation>
    <scope>NUCLEOTIDE SEQUENCE [LARGE SCALE GENOMIC DNA]</scope>
    <source>
        <strain evidence="2 3">LAko</strain>
    </source>
</reference>
<keyword evidence="1" id="KW-0472">Membrane</keyword>
<evidence type="ECO:0000313" key="3">
    <source>
        <dbReference type="Proteomes" id="UP000037778"/>
    </source>
</evidence>
<keyword evidence="1" id="KW-1133">Transmembrane helix</keyword>